<proteinExistence type="predicted"/>
<name>A0A2A5RUT5_9LACT</name>
<evidence type="ECO:0000313" key="1">
    <source>
        <dbReference type="EMBL" id="PCS04982.1"/>
    </source>
</evidence>
<evidence type="ECO:0000313" key="2">
    <source>
        <dbReference type="Proteomes" id="UP000218282"/>
    </source>
</evidence>
<dbReference type="Proteomes" id="UP000218282">
    <property type="component" value="Unassembled WGS sequence"/>
</dbReference>
<comment type="caution">
    <text evidence="1">The sequence shown here is derived from an EMBL/GenBank/DDBJ whole genome shotgun (WGS) entry which is preliminary data.</text>
</comment>
<gene>
    <name evidence="1" type="ORF">RU86_GL001355</name>
</gene>
<dbReference type="EMBL" id="JXJW01000025">
    <property type="protein sequence ID" value="PCS04982.1"/>
    <property type="molecule type" value="Genomic_DNA"/>
</dbReference>
<sequence length="385" mass="45259">MIDIYSFVEELLSCSTTIEKINIYKKWNIDNCRIYLFDENQSNFSTREANVKIGNFELLGLGDYQRTWIIDKNTSKNSENHLLVGKIVHYDLNILTYINNIFRDRKVKQHTEFIEFLKLIKLRKFANSISTALMERFATPVNNKILGETIESFVFFDVTQIEIFLGSIKPILTTEQYTWMKKIWEAANSYINGVEYRQYNAICCYVMKAFILKNSTISIKEKIVKFMDYCLNTLYIYLENEFILLILYLKNDEATKKTFEKLQIAAKKIEDKIYNTAWDIFQVRLLEQSIVAENENLDKVYLPYLATADKGLQNILKINPVKMFVQYNNMVLAIREIRVESIISELELAQVKSDSLTRSNKVSEVDFKYEKEKLQAEITELVDNN</sequence>
<protein>
    <submittedName>
        <fullName evidence="1">Uncharacterized protein</fullName>
    </submittedName>
</protein>
<accession>A0A2A5RUT5</accession>
<keyword evidence="2" id="KW-1185">Reference proteome</keyword>
<reference evidence="1 2" key="1">
    <citation type="submission" date="2014-12" db="EMBL/GenBank/DDBJ databases">
        <title>Draft genome sequences of 10 type strains of Lactococcus.</title>
        <authorList>
            <person name="Sun Z."/>
            <person name="Zhong Z."/>
            <person name="Liu W."/>
            <person name="Zhang W."/>
            <person name="Zhang H."/>
        </authorList>
    </citation>
    <scope>NUCLEOTIDE SEQUENCE [LARGE SCALE GENOMIC DNA]</scope>
    <source>
        <strain evidence="1 2">DSM 6634</strain>
    </source>
</reference>
<dbReference type="RefSeq" id="WP_096815297.1">
    <property type="nucleotide sequence ID" value="NZ_JXJW01000025.1"/>
</dbReference>
<dbReference type="AlphaFoldDB" id="A0A2A5RUT5"/>
<organism evidence="1 2">
    <name type="scientific">Pseudolactococcus piscium</name>
    <dbReference type="NCBI Taxonomy" id="1364"/>
    <lineage>
        <taxon>Bacteria</taxon>
        <taxon>Bacillati</taxon>
        <taxon>Bacillota</taxon>
        <taxon>Bacilli</taxon>
        <taxon>Lactobacillales</taxon>
        <taxon>Streptococcaceae</taxon>
        <taxon>Pseudolactococcus</taxon>
    </lineage>
</organism>